<reference evidence="2 3" key="1">
    <citation type="journal article" date="2019" name="Emerg. Microbes Infect.">
        <title>Comprehensive subspecies identification of 175 nontuberculous mycobacteria species based on 7547 genomic profiles.</title>
        <authorList>
            <person name="Matsumoto Y."/>
            <person name="Kinjo T."/>
            <person name="Motooka D."/>
            <person name="Nabeya D."/>
            <person name="Jung N."/>
            <person name="Uechi K."/>
            <person name="Horii T."/>
            <person name="Iida T."/>
            <person name="Fujita J."/>
            <person name="Nakamura S."/>
        </authorList>
    </citation>
    <scope>NUCLEOTIDE SEQUENCE [LARGE SCALE GENOMIC DNA]</scope>
    <source>
        <strain evidence="2 3">JCM 16018</strain>
    </source>
</reference>
<keyword evidence="3" id="KW-1185">Reference proteome</keyword>
<evidence type="ECO:0008006" key="4">
    <source>
        <dbReference type="Google" id="ProtNLM"/>
    </source>
</evidence>
<protein>
    <recommendedName>
        <fullName evidence="4">Fibronectin type-III domain-containing protein</fullName>
    </recommendedName>
</protein>
<feature type="signal peptide" evidence="1">
    <location>
        <begin position="1"/>
        <end position="38"/>
    </location>
</feature>
<accession>A0A7I7P110</accession>
<proteinExistence type="predicted"/>
<dbReference type="EMBL" id="AP022582">
    <property type="protein sequence ID" value="BBY01448.1"/>
    <property type="molecule type" value="Genomic_DNA"/>
</dbReference>
<keyword evidence="1" id="KW-0732">Signal</keyword>
<dbReference type="Proteomes" id="UP000466632">
    <property type="component" value="Chromosome"/>
</dbReference>
<evidence type="ECO:0000313" key="3">
    <source>
        <dbReference type="Proteomes" id="UP000466632"/>
    </source>
</evidence>
<gene>
    <name evidence="2" type="ORF">MSEO_19470</name>
</gene>
<feature type="chain" id="PRO_5029573226" description="Fibronectin type-III domain-containing protein" evidence="1">
    <location>
        <begin position="39"/>
        <end position="283"/>
    </location>
</feature>
<evidence type="ECO:0000313" key="2">
    <source>
        <dbReference type="EMBL" id="BBY01448.1"/>
    </source>
</evidence>
<name>A0A7I7P110_9MYCO</name>
<dbReference type="KEGG" id="mseo:MSEO_19470"/>
<sequence>MTKQSSNVGQKARSVGYVLAACAVGCASATMAMPTAHADPLDNVRGAVNGARAQSVCGPLNYSIALEGEAQAAVGNHLPGVPPAGNYNGSVTRFNMTGDPASQAINGVMGQASGAIKDCKYKDFGVGFYRVNDSFDDVGIALGQPAAPAPAPAPAPNSNERVHCSNGGGYYLPAGSDCSKTPNPNPPPAAAPVTNAIQLSFGPPHLGSITATISNSSALTAKCTYDSTPFNTHRDFTVDPNGSTNQTFSGFNTGTSYHVVVSCHDASGKQSQEIGHAETNVTF</sequence>
<evidence type="ECO:0000256" key="1">
    <source>
        <dbReference type="SAM" id="SignalP"/>
    </source>
</evidence>
<dbReference type="RefSeq" id="WP_163679172.1">
    <property type="nucleotide sequence ID" value="NZ_AP022582.1"/>
</dbReference>
<dbReference type="AlphaFoldDB" id="A0A7I7P110"/>
<organism evidence="2 3">
    <name type="scientific">Mycobacterium seoulense</name>
    <dbReference type="NCBI Taxonomy" id="386911"/>
    <lineage>
        <taxon>Bacteria</taxon>
        <taxon>Bacillati</taxon>
        <taxon>Actinomycetota</taxon>
        <taxon>Actinomycetes</taxon>
        <taxon>Mycobacteriales</taxon>
        <taxon>Mycobacteriaceae</taxon>
        <taxon>Mycobacterium</taxon>
    </lineage>
</organism>